<reference evidence="1" key="1">
    <citation type="submission" date="2021-11" db="EMBL/GenBank/DDBJ databases">
        <title>Fusarium solani-melongenae Genome sequencing and assembly.</title>
        <authorList>
            <person name="Xie S."/>
            <person name="Huang L."/>
            <person name="Zhang X."/>
        </authorList>
    </citation>
    <scope>NUCLEOTIDE SEQUENCE</scope>
    <source>
        <strain evidence="1">CRI 24-3</strain>
    </source>
</reference>
<dbReference type="EMBL" id="CP090034">
    <property type="protein sequence ID" value="UPK95200.1"/>
    <property type="molecule type" value="Genomic_DNA"/>
</dbReference>
<evidence type="ECO:0000313" key="2">
    <source>
        <dbReference type="Proteomes" id="UP000830768"/>
    </source>
</evidence>
<accession>A0ACD3Z264</accession>
<name>A0ACD3Z264_FUSSC</name>
<protein>
    <submittedName>
        <fullName evidence="1">Uncharacterized protein</fullName>
    </submittedName>
</protein>
<sequence length="186" mass="21209">MSRFIRRIINRRSPEHLDYEVDDSPENPEERVTINNMRRIKKPKSMHWQARLSGSDMTKLLKGFRPSEMEQKWVIAASGPDGKGIIDVHLCRSWTGFEIYTVRVRVLTGEDGKPGDAEKDGGEVFEILYETSNKFDNTCESEVEDMAVGLCQGFLDVQLGKGPERPKPPVRHERYCTIDTDGTCTC</sequence>
<proteinExistence type="predicted"/>
<dbReference type="Proteomes" id="UP000830768">
    <property type="component" value="Chromosome 5"/>
</dbReference>
<gene>
    <name evidence="1" type="ORF">LCI18_006135</name>
</gene>
<keyword evidence="2" id="KW-1185">Reference proteome</keyword>
<evidence type="ECO:0000313" key="1">
    <source>
        <dbReference type="EMBL" id="UPK95200.1"/>
    </source>
</evidence>
<organism evidence="1 2">
    <name type="scientific">Fusarium solani subsp. cucurbitae</name>
    <name type="common">Neocosmosporum cucurbitae</name>
    <dbReference type="NCBI Taxonomy" id="2747967"/>
    <lineage>
        <taxon>Eukaryota</taxon>
        <taxon>Fungi</taxon>
        <taxon>Dikarya</taxon>
        <taxon>Ascomycota</taxon>
        <taxon>Pezizomycotina</taxon>
        <taxon>Sordariomycetes</taxon>
        <taxon>Hypocreomycetidae</taxon>
        <taxon>Hypocreales</taxon>
        <taxon>Nectriaceae</taxon>
        <taxon>Fusarium</taxon>
        <taxon>Fusarium solani species complex</taxon>
    </lineage>
</organism>